<evidence type="ECO:0000256" key="5">
    <source>
        <dbReference type="ARBA" id="ARBA00022989"/>
    </source>
</evidence>
<keyword evidence="10" id="KW-1185">Reference proteome</keyword>
<dbReference type="InterPro" id="IPR011701">
    <property type="entry name" value="MFS"/>
</dbReference>
<name>A0A235F5M8_9BACL</name>
<dbReference type="PROSITE" id="PS50850">
    <property type="entry name" value="MFS"/>
    <property type="match status" value="1"/>
</dbReference>
<dbReference type="EMBL" id="NOII01000011">
    <property type="protein sequence ID" value="OYD56570.1"/>
    <property type="molecule type" value="Genomic_DNA"/>
</dbReference>
<dbReference type="PANTHER" id="PTHR43124">
    <property type="entry name" value="PURINE EFFLUX PUMP PBUE"/>
    <property type="match status" value="1"/>
</dbReference>
<evidence type="ECO:0000256" key="6">
    <source>
        <dbReference type="ARBA" id="ARBA00023136"/>
    </source>
</evidence>
<feature type="transmembrane region" description="Helical" evidence="7">
    <location>
        <begin position="7"/>
        <end position="29"/>
    </location>
</feature>
<dbReference type="RefSeq" id="WP_094253586.1">
    <property type="nucleotide sequence ID" value="NZ_JBHLXL010000002.1"/>
</dbReference>
<gene>
    <name evidence="9" type="ORF">CGZ90_16290</name>
</gene>
<feature type="domain" description="Major facilitator superfamily (MFS) profile" evidence="8">
    <location>
        <begin position="7"/>
        <end position="386"/>
    </location>
</feature>
<dbReference type="InterPro" id="IPR036259">
    <property type="entry name" value="MFS_trans_sf"/>
</dbReference>
<dbReference type="GO" id="GO:0022857">
    <property type="term" value="F:transmembrane transporter activity"/>
    <property type="evidence" value="ECO:0007669"/>
    <property type="project" value="InterPro"/>
</dbReference>
<dbReference type="InterPro" id="IPR050189">
    <property type="entry name" value="MFS_Efflux_Transporters"/>
</dbReference>
<feature type="transmembrane region" description="Helical" evidence="7">
    <location>
        <begin position="135"/>
        <end position="153"/>
    </location>
</feature>
<protein>
    <submittedName>
        <fullName evidence="9">MFS transporter</fullName>
    </submittedName>
</protein>
<dbReference type="Pfam" id="PF07690">
    <property type="entry name" value="MFS_1"/>
    <property type="match status" value="1"/>
</dbReference>
<keyword evidence="2" id="KW-0813">Transport</keyword>
<evidence type="ECO:0000313" key="9">
    <source>
        <dbReference type="EMBL" id="OYD56570.1"/>
    </source>
</evidence>
<evidence type="ECO:0000256" key="7">
    <source>
        <dbReference type="SAM" id="Phobius"/>
    </source>
</evidence>
<feature type="transmembrane region" description="Helical" evidence="7">
    <location>
        <begin position="41"/>
        <end position="61"/>
    </location>
</feature>
<evidence type="ECO:0000259" key="8">
    <source>
        <dbReference type="PROSITE" id="PS50850"/>
    </source>
</evidence>
<feature type="transmembrane region" description="Helical" evidence="7">
    <location>
        <begin position="298"/>
        <end position="317"/>
    </location>
</feature>
<evidence type="ECO:0000256" key="3">
    <source>
        <dbReference type="ARBA" id="ARBA00022475"/>
    </source>
</evidence>
<dbReference type="GO" id="GO:0005886">
    <property type="term" value="C:plasma membrane"/>
    <property type="evidence" value="ECO:0007669"/>
    <property type="project" value="UniProtKB-SubCell"/>
</dbReference>
<keyword evidence="4 7" id="KW-0812">Transmembrane</keyword>
<keyword evidence="6 7" id="KW-0472">Membrane</keyword>
<proteinExistence type="predicted"/>
<dbReference type="Gene3D" id="1.20.1720.10">
    <property type="entry name" value="Multidrug resistance protein D"/>
    <property type="match status" value="1"/>
</dbReference>
<evidence type="ECO:0000313" key="10">
    <source>
        <dbReference type="Proteomes" id="UP000215059"/>
    </source>
</evidence>
<keyword evidence="3" id="KW-1003">Cell membrane</keyword>
<dbReference type="OrthoDB" id="9816041at2"/>
<dbReference type="PANTHER" id="PTHR43124:SF3">
    <property type="entry name" value="CHLORAMPHENICOL EFFLUX PUMP RV0191"/>
    <property type="match status" value="1"/>
</dbReference>
<feature type="transmembrane region" description="Helical" evidence="7">
    <location>
        <begin position="73"/>
        <end position="92"/>
    </location>
</feature>
<evidence type="ECO:0000256" key="2">
    <source>
        <dbReference type="ARBA" id="ARBA00022448"/>
    </source>
</evidence>
<feature type="transmembrane region" description="Helical" evidence="7">
    <location>
        <begin position="273"/>
        <end position="292"/>
    </location>
</feature>
<accession>A0A235F5M8</accession>
<organism evidence="9 10">
    <name type="scientific">Fictibacillus aquaticus</name>
    <dbReference type="NCBI Taxonomy" id="2021314"/>
    <lineage>
        <taxon>Bacteria</taxon>
        <taxon>Bacillati</taxon>
        <taxon>Bacillota</taxon>
        <taxon>Bacilli</taxon>
        <taxon>Bacillales</taxon>
        <taxon>Fictibacillaceae</taxon>
        <taxon>Fictibacillus</taxon>
    </lineage>
</organism>
<comment type="caution">
    <text evidence="9">The sequence shown here is derived from an EMBL/GenBank/DDBJ whole genome shotgun (WGS) entry which is preliminary data.</text>
</comment>
<dbReference type="AlphaFoldDB" id="A0A235F5M8"/>
<dbReference type="Proteomes" id="UP000215059">
    <property type="component" value="Unassembled WGS sequence"/>
</dbReference>
<dbReference type="CDD" id="cd17474">
    <property type="entry name" value="MFS_YfmO_like"/>
    <property type="match status" value="1"/>
</dbReference>
<feature type="transmembrane region" description="Helical" evidence="7">
    <location>
        <begin position="363"/>
        <end position="381"/>
    </location>
</feature>
<feature type="transmembrane region" description="Helical" evidence="7">
    <location>
        <begin position="243"/>
        <end position="261"/>
    </location>
</feature>
<feature type="transmembrane region" description="Helical" evidence="7">
    <location>
        <begin position="338"/>
        <end position="357"/>
    </location>
</feature>
<dbReference type="SUPFAM" id="SSF103473">
    <property type="entry name" value="MFS general substrate transporter"/>
    <property type="match status" value="1"/>
</dbReference>
<keyword evidence="5 7" id="KW-1133">Transmembrane helix</keyword>
<evidence type="ECO:0000256" key="1">
    <source>
        <dbReference type="ARBA" id="ARBA00004651"/>
    </source>
</evidence>
<feature type="transmembrane region" description="Helical" evidence="7">
    <location>
        <begin position="159"/>
        <end position="181"/>
    </location>
</feature>
<evidence type="ECO:0000256" key="4">
    <source>
        <dbReference type="ARBA" id="ARBA00022692"/>
    </source>
</evidence>
<sequence length="390" mass="42419">MKNRTFIVYLVAVAAFLGPFSQTIYVPIIPEVTNQLATTPFLVNVSISLYTVFLALMQMVYGPLTDQIGRRKVMLAGIAIYLAATVGCFFAESIEMLLIFRSLQAVGIAAGSVVAVTVIGDLFEGKDRIRPMGTFQMMVSLGPVLGPVAGGFLSGSFDFHSVFVALIFVGIIILLGNVFYLKETKPAGLSPSKFHVSDYWTILTNRTGLAIIVLGFVQYYGLYNFLVFLPDIMDEQYSLTAEQKGLVFLPLSLGIVAGSLLGGRLKNFDSRNVIVSTVFLNVGALLLFLLLSHVSLPLLALSISLFGLFLGMSLPVQTALLTQEFQEKRATAIGAYNFFRYMGMAVGPILGSFLDYIGGDTLVFAFLDAVFLVLALSLAGVRYRTIKHSK</sequence>
<reference evidence="9 10" key="1">
    <citation type="submission" date="2017-07" db="EMBL/GenBank/DDBJ databases">
        <title>Fictibacillus sp. nov. GDSW-R2A3 Genome sequencing and assembly.</title>
        <authorList>
            <person name="Mayilraj S."/>
        </authorList>
    </citation>
    <scope>NUCLEOTIDE SEQUENCE [LARGE SCALE GENOMIC DNA]</scope>
    <source>
        <strain evidence="9 10">GDSW-R2A3</strain>
    </source>
</reference>
<dbReference type="InterPro" id="IPR020846">
    <property type="entry name" value="MFS_dom"/>
</dbReference>
<dbReference type="PRINTS" id="PR01036">
    <property type="entry name" value="TCRTETB"/>
</dbReference>
<comment type="subcellular location">
    <subcellularLocation>
        <location evidence="1">Cell membrane</location>
        <topology evidence="1">Multi-pass membrane protein</topology>
    </subcellularLocation>
</comment>
<feature type="transmembrane region" description="Helical" evidence="7">
    <location>
        <begin position="202"/>
        <end position="223"/>
    </location>
</feature>
<feature type="transmembrane region" description="Helical" evidence="7">
    <location>
        <begin position="98"/>
        <end position="123"/>
    </location>
</feature>